<sequence>MPMRNSECSVKKVLPFTININHKEEREKLNRLGEEIATKEGLHYEGYSVYTAEPYSIEQAKPTLFFN</sequence>
<proteinExistence type="predicted"/>
<evidence type="ECO:0000313" key="2">
    <source>
        <dbReference type="Proteomes" id="UP000051861"/>
    </source>
</evidence>
<evidence type="ECO:0000313" key="1">
    <source>
        <dbReference type="EMBL" id="KPJ69862.1"/>
    </source>
</evidence>
<dbReference type="AlphaFoldDB" id="A0A0S7Y5B3"/>
<comment type="caution">
    <text evidence="1">The sequence shown here is derived from an EMBL/GenBank/DDBJ whole genome shotgun (WGS) entry which is preliminary data.</text>
</comment>
<dbReference type="EMBL" id="LIZX01000012">
    <property type="protein sequence ID" value="KPJ69862.1"/>
    <property type="molecule type" value="Genomic_DNA"/>
</dbReference>
<gene>
    <name evidence="1" type="ORF">AMJ44_02010</name>
</gene>
<organism evidence="1 2">
    <name type="scientific">candidate division WOR-1 bacterium DG_54_3</name>
    <dbReference type="NCBI Taxonomy" id="1703775"/>
    <lineage>
        <taxon>Bacteria</taxon>
        <taxon>Bacillati</taxon>
        <taxon>Saganbacteria</taxon>
    </lineage>
</organism>
<name>A0A0S7Y5B3_UNCSA</name>
<accession>A0A0S7Y5B3</accession>
<dbReference type="Proteomes" id="UP000051861">
    <property type="component" value="Unassembled WGS sequence"/>
</dbReference>
<reference evidence="1 2" key="1">
    <citation type="journal article" date="2015" name="Microbiome">
        <title>Genomic resolution of linkages in carbon, nitrogen, and sulfur cycling among widespread estuary sediment bacteria.</title>
        <authorList>
            <person name="Baker B.J."/>
            <person name="Lazar C.S."/>
            <person name="Teske A.P."/>
            <person name="Dick G.J."/>
        </authorList>
    </citation>
    <scope>NUCLEOTIDE SEQUENCE [LARGE SCALE GENOMIC DNA]</scope>
    <source>
        <strain evidence="1">DG_54_3</strain>
    </source>
</reference>
<protein>
    <submittedName>
        <fullName evidence="1">Uncharacterized protein</fullName>
    </submittedName>
</protein>